<accession>A0A1G7D2D2</accession>
<dbReference type="InterPro" id="IPR023296">
    <property type="entry name" value="Glyco_hydro_beta-prop_sf"/>
</dbReference>
<evidence type="ECO:0000313" key="1">
    <source>
        <dbReference type="EMBL" id="SDE45106.1"/>
    </source>
</evidence>
<reference evidence="1 2" key="1">
    <citation type="submission" date="2016-10" db="EMBL/GenBank/DDBJ databases">
        <authorList>
            <person name="de Groot N.N."/>
        </authorList>
    </citation>
    <scope>NUCLEOTIDE SEQUENCE [LARGE SCALE GENOMIC DNA]</scope>
    <source>
        <strain evidence="2">DSM 938 / 37b4</strain>
    </source>
</reference>
<dbReference type="Gene3D" id="2.115.10.20">
    <property type="entry name" value="Glycosyl hydrolase domain, family 43"/>
    <property type="match status" value="1"/>
</dbReference>
<dbReference type="AlphaFoldDB" id="A0A1G7D2D2"/>
<dbReference type="Proteomes" id="UP000183812">
    <property type="component" value="Unassembled WGS sequence"/>
</dbReference>
<dbReference type="CDD" id="cd15482">
    <property type="entry name" value="Sialidase_non-viral"/>
    <property type="match status" value="1"/>
</dbReference>
<name>A0A1G7D2D2_RHOCA</name>
<protein>
    <recommendedName>
        <fullName evidence="3">Exo-alpha-sialidase</fullName>
    </recommendedName>
</protein>
<proteinExistence type="predicted"/>
<dbReference type="EMBL" id="FNAY01000001">
    <property type="protein sequence ID" value="SDE45106.1"/>
    <property type="molecule type" value="Genomic_DNA"/>
</dbReference>
<dbReference type="SUPFAM" id="SSF75005">
    <property type="entry name" value="Arabinanase/levansucrase/invertase"/>
    <property type="match status" value="1"/>
</dbReference>
<sequence length="319" mass="34739">MMARQMSSLWRRQGRILAPADLDGVRLLQCPTAWQLPDGLLRIAAACRNAANVSVLQVMDCDPAQGMKIVRPPRIEPVARQAIAEAGLAGIGPCDAFWDGEVLLLATSSVTLRGRLYDAGIEVMTSRDGGTTFTPPRPLLGPAENGGYPVSMPCLRRLAGGDWRMWFTAFTEWRPEVRPNPDARYCIRSARSADGIVWTVDPAPAIARGPGEAGLARPTVLEGPDGLEMWFSARGPYAPEDPSLRLYRLCHARSGDGTQWQRADDRHGFCNPPAPGDWDGQMQCYPTVLRLADGRQVMLYCGNGYGAAGFGWASREAQA</sequence>
<evidence type="ECO:0008006" key="3">
    <source>
        <dbReference type="Google" id="ProtNLM"/>
    </source>
</evidence>
<organism evidence="1 2">
    <name type="scientific">Rhodobacter capsulatus</name>
    <name type="common">Rhodopseudomonas capsulata</name>
    <dbReference type="NCBI Taxonomy" id="1061"/>
    <lineage>
        <taxon>Bacteria</taxon>
        <taxon>Pseudomonadati</taxon>
        <taxon>Pseudomonadota</taxon>
        <taxon>Alphaproteobacteria</taxon>
        <taxon>Rhodobacterales</taxon>
        <taxon>Rhodobacter group</taxon>
        <taxon>Rhodobacter</taxon>
    </lineage>
</organism>
<evidence type="ECO:0000313" key="2">
    <source>
        <dbReference type="Proteomes" id="UP000183812"/>
    </source>
</evidence>
<gene>
    <name evidence="1" type="ORF">SAMN04244550_00444</name>
</gene>